<protein>
    <recommendedName>
        <fullName evidence="6">Septation ring formation regulator EzrA</fullName>
    </recommendedName>
</protein>
<feature type="coiled-coil region" evidence="6">
    <location>
        <begin position="460"/>
        <end position="494"/>
    </location>
</feature>
<evidence type="ECO:0000313" key="8">
    <source>
        <dbReference type="EMBL" id="MBU3829331.1"/>
    </source>
</evidence>
<keyword evidence="6" id="KW-0131">Cell cycle</keyword>
<comment type="similarity">
    <text evidence="6">Belongs to the EzrA family.</text>
</comment>
<name>A0A9E2KSM7_9LACO</name>
<reference evidence="8" key="2">
    <citation type="submission" date="2021-04" db="EMBL/GenBank/DDBJ databases">
        <authorList>
            <person name="Gilroy R."/>
        </authorList>
    </citation>
    <scope>NUCLEOTIDE SEQUENCE</scope>
    <source>
        <strain evidence="8">876</strain>
    </source>
</reference>
<dbReference type="AlphaFoldDB" id="A0A9E2KSM7"/>
<dbReference type="Proteomes" id="UP000824180">
    <property type="component" value="Unassembled WGS sequence"/>
</dbReference>
<organism evidence="8 9">
    <name type="scientific">Candidatus Limosilactobacillus merdavium</name>
    <dbReference type="NCBI Taxonomy" id="2838651"/>
    <lineage>
        <taxon>Bacteria</taxon>
        <taxon>Bacillati</taxon>
        <taxon>Bacillota</taxon>
        <taxon>Bacilli</taxon>
        <taxon>Lactobacillales</taxon>
        <taxon>Lactobacillaceae</taxon>
        <taxon>Limosilactobacillus</taxon>
    </lineage>
</organism>
<gene>
    <name evidence="6 8" type="primary">ezrA</name>
    <name evidence="8" type="ORF">H9843_00270</name>
</gene>
<keyword evidence="6" id="KW-1003">Cell membrane</keyword>
<dbReference type="InterPro" id="IPR010379">
    <property type="entry name" value="EzrA"/>
</dbReference>
<reference evidence="8" key="1">
    <citation type="journal article" date="2021" name="PeerJ">
        <title>Extensive microbial diversity within the chicken gut microbiome revealed by metagenomics and culture.</title>
        <authorList>
            <person name="Gilroy R."/>
            <person name="Ravi A."/>
            <person name="Getino M."/>
            <person name="Pursley I."/>
            <person name="Horton D.L."/>
            <person name="Alikhan N.F."/>
            <person name="Baker D."/>
            <person name="Gharbi K."/>
            <person name="Hall N."/>
            <person name="Watson M."/>
            <person name="Adriaenssens E.M."/>
            <person name="Foster-Nyarko E."/>
            <person name="Jarju S."/>
            <person name="Secka A."/>
            <person name="Antonio M."/>
            <person name="Oren A."/>
            <person name="Chaudhuri R.R."/>
            <person name="La Ragione R."/>
            <person name="Hildebrand F."/>
            <person name="Pallen M.J."/>
        </authorList>
    </citation>
    <scope>NUCLEOTIDE SEQUENCE</scope>
    <source>
        <strain evidence="8">876</strain>
    </source>
</reference>
<proteinExistence type="inferred from homology"/>
<accession>A0A9E2KSM7</accession>
<dbReference type="Gene3D" id="1.10.287.1490">
    <property type="match status" value="1"/>
</dbReference>
<keyword evidence="2 6" id="KW-1133">Transmembrane helix</keyword>
<evidence type="ECO:0000256" key="5">
    <source>
        <dbReference type="ARBA" id="ARBA00023210"/>
    </source>
</evidence>
<dbReference type="GO" id="GO:0000917">
    <property type="term" value="P:division septum assembly"/>
    <property type="evidence" value="ECO:0007669"/>
    <property type="project" value="UniProtKB-KW"/>
</dbReference>
<feature type="topological domain" description="Cytoplasmic" evidence="6">
    <location>
        <begin position="27"/>
        <end position="569"/>
    </location>
</feature>
<keyword evidence="3 6" id="KW-0175">Coiled coil</keyword>
<dbReference type="Pfam" id="PF06160">
    <property type="entry name" value="EzrA"/>
    <property type="match status" value="1"/>
</dbReference>
<evidence type="ECO:0000256" key="2">
    <source>
        <dbReference type="ARBA" id="ARBA00022989"/>
    </source>
</evidence>
<comment type="caution">
    <text evidence="8">The sequence shown here is derived from an EMBL/GenBank/DDBJ whole genome shotgun (WGS) entry which is preliminary data.</text>
</comment>
<feature type="transmembrane region" description="Helical" evidence="7">
    <location>
        <begin position="6"/>
        <end position="26"/>
    </location>
</feature>
<evidence type="ECO:0000256" key="1">
    <source>
        <dbReference type="ARBA" id="ARBA00022692"/>
    </source>
</evidence>
<feature type="topological domain" description="Extracellular" evidence="6">
    <location>
        <begin position="1"/>
        <end position="7"/>
    </location>
</feature>
<evidence type="ECO:0000256" key="4">
    <source>
        <dbReference type="ARBA" id="ARBA00023136"/>
    </source>
</evidence>
<dbReference type="GO" id="GO:0005886">
    <property type="term" value="C:plasma membrane"/>
    <property type="evidence" value="ECO:0007669"/>
    <property type="project" value="UniProtKB-SubCell"/>
</dbReference>
<dbReference type="GO" id="GO:0005940">
    <property type="term" value="C:septin ring"/>
    <property type="evidence" value="ECO:0007669"/>
    <property type="project" value="InterPro"/>
</dbReference>
<comment type="subcellular location">
    <subcellularLocation>
        <location evidence="6">Cell membrane</location>
        <topology evidence="6">Single-pass membrane protein</topology>
    </subcellularLocation>
    <text evidence="6">Colocalized with FtsZ to the nascent septal site.</text>
</comment>
<dbReference type="EMBL" id="JAHLFK010000002">
    <property type="protein sequence ID" value="MBU3829331.1"/>
    <property type="molecule type" value="Genomic_DNA"/>
</dbReference>
<keyword evidence="4 6" id="KW-0472">Membrane</keyword>
<comment type="function">
    <text evidence="6">Negative regulator of FtsZ ring formation; modulates the frequency and position of FtsZ ring formation. Inhibits FtsZ ring formation at polar sites. Interacts either with FtsZ or with one of its binding partners to promote depolymerization.</text>
</comment>
<evidence type="ECO:0000256" key="7">
    <source>
        <dbReference type="SAM" id="Phobius"/>
    </source>
</evidence>
<evidence type="ECO:0000256" key="3">
    <source>
        <dbReference type="ARBA" id="ARBA00023054"/>
    </source>
</evidence>
<evidence type="ECO:0000256" key="6">
    <source>
        <dbReference type="HAMAP-Rule" id="MF_00728"/>
    </source>
</evidence>
<evidence type="ECO:0000313" key="9">
    <source>
        <dbReference type="Proteomes" id="UP000824180"/>
    </source>
</evidence>
<dbReference type="GO" id="GO:0000921">
    <property type="term" value="P:septin ring assembly"/>
    <property type="evidence" value="ECO:0007669"/>
    <property type="project" value="InterPro"/>
</dbReference>
<feature type="coiled-coil region" evidence="6">
    <location>
        <begin position="110"/>
        <end position="216"/>
    </location>
</feature>
<sequence>MDKLVFQIIIGILIVLAIVLGGLYYYQKRMIRQYEEISSQFEHLKDLKIEQQFDEVEELKVTGDSQEQLKQLQKKYADEVTPRINEIVEEVKKIKPLIHTSKAFTISGKLNDLKLAISNVQDELSKIKSALHHLEELHRAHQQAIDQIKQRYRHFHHVLDEKSFEYGDSIKMLNEQLDQLEQQYDKFTKLTQDGDYDTAQNELTDLKKKNQDFAKLVEQVPKVYKPLVAEFPTQLDELASSYEQLTKQNYRFTTDDIPERVTQLRQTCQENINQINKLEIAGIDDSNKDIANQIDDLYAVMQSEIDARPQVEHLMGVLGKFITHATTQNNELSNELDRLSINYTLNNHEIETARSLNEQIININKEYTSDQEAINDHTAIYSQVLDRQSKNEKSLTEIEKQQAKINDEVAKLQEDQQRAEQMLQKFSTQLRTTRRQVEMLNLPGLPKDYLDYFFGVSDEIKKLAEELKKYKVNMDEVTKQLIIVESDLETLDEKTSDIRDSVELTERLQQYANRFGDNSKVAAAAVKSQEQFNKFNYTASLETIATALEEAEPGSYKRIEDSYYNENNH</sequence>
<dbReference type="NCBIfam" id="NF003409">
    <property type="entry name" value="PRK04778.1-3"/>
    <property type="match status" value="1"/>
</dbReference>
<feature type="coiled-coil region" evidence="6">
    <location>
        <begin position="395"/>
        <end position="429"/>
    </location>
</feature>
<keyword evidence="5 6" id="KW-0717">Septation</keyword>
<keyword evidence="1 6" id="KW-0812">Transmembrane</keyword>
<keyword evidence="6" id="KW-0132">Cell division</keyword>
<dbReference type="HAMAP" id="MF_00728">
    <property type="entry name" value="EzrA"/>
    <property type="match status" value="1"/>
</dbReference>